<feature type="region of interest" description="Disordered" evidence="2">
    <location>
        <begin position="847"/>
        <end position="916"/>
    </location>
</feature>
<dbReference type="RefSeq" id="XP_026193230.1">
    <property type="nucleotide sequence ID" value="XM_026337445.1"/>
</dbReference>
<organism evidence="3 4">
    <name type="scientific">Cyclospora cayetanensis</name>
    <dbReference type="NCBI Taxonomy" id="88456"/>
    <lineage>
        <taxon>Eukaryota</taxon>
        <taxon>Sar</taxon>
        <taxon>Alveolata</taxon>
        <taxon>Apicomplexa</taxon>
        <taxon>Conoidasida</taxon>
        <taxon>Coccidia</taxon>
        <taxon>Eucoccidiorida</taxon>
        <taxon>Eimeriorina</taxon>
        <taxon>Eimeriidae</taxon>
        <taxon>Cyclospora</taxon>
    </lineage>
</organism>
<dbReference type="GeneID" id="34623620"/>
<dbReference type="AlphaFoldDB" id="A0A6P6S1S3"/>
<dbReference type="OrthoDB" id="331979at2759"/>
<feature type="coiled-coil region" evidence="1">
    <location>
        <begin position="134"/>
        <end position="211"/>
    </location>
</feature>
<keyword evidence="1" id="KW-0175">Coiled coil</keyword>
<evidence type="ECO:0000313" key="3">
    <source>
        <dbReference type="Proteomes" id="UP000515125"/>
    </source>
</evidence>
<dbReference type="Proteomes" id="UP000515125">
    <property type="component" value="Unplaced"/>
</dbReference>
<evidence type="ECO:0000256" key="1">
    <source>
        <dbReference type="SAM" id="Coils"/>
    </source>
</evidence>
<evidence type="ECO:0000256" key="2">
    <source>
        <dbReference type="SAM" id="MobiDB-lite"/>
    </source>
</evidence>
<protein>
    <submittedName>
        <fullName evidence="4">Uncharacterized protein LOC34623620</fullName>
    </submittedName>
</protein>
<accession>A0A6P6S1S3</accession>
<feature type="region of interest" description="Disordered" evidence="2">
    <location>
        <begin position="1189"/>
        <end position="1209"/>
    </location>
</feature>
<feature type="region of interest" description="Disordered" evidence="2">
    <location>
        <begin position="957"/>
        <end position="983"/>
    </location>
</feature>
<feature type="compositionally biased region" description="Basic and acidic residues" evidence="2">
    <location>
        <begin position="961"/>
        <end position="983"/>
    </location>
</feature>
<sequence length="1209" mass="130418">MTGQISDKGPLEVQQSHSILPEQAYKPFKRRTTESKRLLGEPFRSELQLHGSVGWRELAETRVCSVGKQLVAEPVRSASGRAEAGGAAFFRWRSTAISPNMTLQQRVTLAESQGFLRAKVAAKEQLCSQVIGENQQLLRQLEDSRARQQQTVERLKAEASAVVQHLLADTAVYRDTHENLLRKLELQERQASNDAHRARQAERRTQEAEEKLLVLKRFVAGLQEKQKALEEEAHAFILAFGHLKSAVKTFAASIAACNLVLSETEAVLLEKGFVREVSAKRILQVYLQSISNAKPDTMVPASEASRLQRERKMWENKYLKTEKELRATEKQLGEVKKENERKAEALLKLRLKDHRIKLQDAEVASAKAKAHEINFQLEKLRKERDYLAAWKASHPVYKGYRWEANAGEKSRSVSGSHANGPSSSVIQGFEFSTLKTPQRGDQSKSVRTNFVRSASRASIASSRRVSSVSSVVAPEQKAALLRSERHAARIETGNLSSMAVKSSSTSALSRAVRGVLAIPRSSRVSRQSLEQTGMKLLRRSSIGPSNAEDSRGKQKGLFAGDESLKLARGRSASRLEEGRALSRVSSTGEAHRHLTLTLPSSPRSVVTPTFAHAETNSIVMNGPTAGRAFQSEDPAGVTRLSNFFSTAFSKAAAKEKEVTRQPKEETKIESAADLSLRMGRSGHTASSAGIRRGGSIASTRSLVPGGRRVHIELHDVAAEGTSELENKGNEKDEPLSPKSHIARAQALAFMEGSAPSSTYRDGDHTVSLPRLSRMDSFTSGASVRTLRSPIAAAVASSVHAQDEAVSEGTGLQQQAGRRLAGGNTTVKELVGEAATKGDIPMDSEDVAHASASASKGFRGSSEASLAEGPTAPHVENKQKVEEGSRRPVERSDGSLPTEKKGFSSQRGDDGVAVGGAPLDMEGLLRKYLEGPAMEATEKMHSDTATGKEAVLGDQQAEIDSQGDRDRHEKDIRADKPPQHHGLEKKIVEEGTSLPLFQRNAAAPPSAKAWKTKPLDVASVVAPPEETRAPHMVATESAEQYPVVRMGTRAGPDGGPSRTIAGIRKAPPKLIGKPDSSMPKSVVTQVFSQPPVLKMNSGVEAAASSEAAPVTPARQMEKGKPEVPPLLTLANIPNPDPSAASTARLESPPEVPRGGDSGAPAFGRHTRKRMSAGEVSIGSWAMAAPKISVSSFKLPQQGAPEAAGRQLSGL</sequence>
<feature type="region of interest" description="Disordered" evidence="2">
    <location>
        <begin position="1131"/>
        <end position="1170"/>
    </location>
</feature>
<feature type="compositionally biased region" description="Basic and acidic residues" evidence="2">
    <location>
        <begin position="874"/>
        <end position="909"/>
    </location>
</feature>
<feature type="region of interest" description="Disordered" evidence="2">
    <location>
        <begin position="802"/>
        <end position="824"/>
    </location>
</feature>
<proteinExistence type="predicted"/>
<name>A0A6P6S1S3_9EIME</name>
<gene>
    <name evidence="4" type="primary">LOC34623620</name>
</gene>
<keyword evidence="3" id="KW-1185">Reference proteome</keyword>
<evidence type="ECO:0000313" key="4">
    <source>
        <dbReference type="RefSeq" id="XP_026193230.1"/>
    </source>
</evidence>
<reference evidence="4" key="1">
    <citation type="submission" date="2025-08" db="UniProtKB">
        <authorList>
            <consortium name="RefSeq"/>
        </authorList>
    </citation>
    <scope>IDENTIFICATION</scope>
</reference>
<feature type="coiled-coil region" evidence="1">
    <location>
        <begin position="304"/>
        <end position="383"/>
    </location>
</feature>